<comment type="caution">
    <text evidence="1">The sequence shown here is derived from an EMBL/GenBank/DDBJ whole genome shotgun (WGS) entry which is preliminary data.</text>
</comment>
<organism evidence="1">
    <name type="scientific">Picea glauca</name>
    <name type="common">White spruce</name>
    <name type="synonym">Pinus glauca</name>
    <dbReference type="NCBI Taxonomy" id="3330"/>
    <lineage>
        <taxon>Eukaryota</taxon>
        <taxon>Viridiplantae</taxon>
        <taxon>Streptophyta</taxon>
        <taxon>Embryophyta</taxon>
        <taxon>Tracheophyta</taxon>
        <taxon>Spermatophyta</taxon>
        <taxon>Pinopsida</taxon>
        <taxon>Pinidae</taxon>
        <taxon>Conifers I</taxon>
        <taxon>Pinales</taxon>
        <taxon>Pinaceae</taxon>
        <taxon>Picea</taxon>
    </lineage>
</organism>
<proteinExistence type="predicted"/>
<sequence length="45" mass="5152">MLLPASNDHLLKIGIKIEGFRSIKILMEYQKHNIIMNIKSQGMPS</sequence>
<name>A0A117NHA0_PICGL</name>
<geneLocation type="mitochondrion" evidence="1"/>
<protein>
    <submittedName>
        <fullName evidence="1">Uncharacterized protein</fullName>
    </submittedName>
</protein>
<accession>A0A117NHA0</accession>
<dbReference type="AlphaFoldDB" id="A0A117NHA0"/>
<dbReference type="EMBL" id="LKAM01000006">
    <property type="protein sequence ID" value="KUM48051.1"/>
    <property type="molecule type" value="Genomic_DNA"/>
</dbReference>
<reference evidence="1" key="1">
    <citation type="journal article" date="2015" name="Genome Biol. Evol.">
        <title>Organellar Genomes of White Spruce (Picea glauca): Assembly and Annotation.</title>
        <authorList>
            <person name="Jackman S.D."/>
            <person name="Warren R.L."/>
            <person name="Gibb E.A."/>
            <person name="Vandervalk B.P."/>
            <person name="Mohamadi H."/>
            <person name="Chu J."/>
            <person name="Raymond A."/>
            <person name="Pleasance S."/>
            <person name="Coope R."/>
            <person name="Wildung M.R."/>
            <person name="Ritland C.E."/>
            <person name="Bousquet J."/>
            <person name="Jones S.J."/>
            <person name="Bohlmann J."/>
            <person name="Birol I."/>
        </authorList>
    </citation>
    <scope>NUCLEOTIDE SEQUENCE [LARGE SCALE GENOMIC DNA]</scope>
    <source>
        <tissue evidence="1">Flushing bud</tissue>
    </source>
</reference>
<keyword evidence="1" id="KW-0496">Mitochondrion</keyword>
<evidence type="ECO:0000313" key="1">
    <source>
        <dbReference type="EMBL" id="KUM48051.1"/>
    </source>
</evidence>
<gene>
    <name evidence="1" type="ORF">ABT39_MTgene5047</name>
</gene>